<comment type="caution">
    <text evidence="1">The sequence shown here is derived from an EMBL/GenBank/DDBJ whole genome shotgun (WGS) entry which is preliminary data.</text>
</comment>
<dbReference type="InterPro" id="IPR052924">
    <property type="entry name" value="OsmC/Ohr_hydroprdx_reductase"/>
</dbReference>
<evidence type="ECO:0000313" key="2">
    <source>
        <dbReference type="Proteomes" id="UP000315753"/>
    </source>
</evidence>
<organism evidence="1 2">
    <name type="scientific">Ureibacillus terrenus</name>
    <dbReference type="NCBI Taxonomy" id="118246"/>
    <lineage>
        <taxon>Bacteria</taxon>
        <taxon>Bacillati</taxon>
        <taxon>Bacillota</taxon>
        <taxon>Bacilli</taxon>
        <taxon>Bacillales</taxon>
        <taxon>Caryophanaceae</taxon>
        <taxon>Ureibacillus</taxon>
    </lineage>
</organism>
<dbReference type="InterPro" id="IPR003718">
    <property type="entry name" value="OsmC/Ohr_fam"/>
</dbReference>
<dbReference type="Gene3D" id="3.30.300.20">
    <property type="match status" value="1"/>
</dbReference>
<name>A0A540V512_9BACL</name>
<dbReference type="PANTHER" id="PTHR35368:SF1">
    <property type="entry name" value="HYDROPEROXIDE REDUCTASE"/>
    <property type="match status" value="1"/>
</dbReference>
<sequence>MGTYKVTVELNDQKQAVVKARDQQIISDTIPQFGGTGEGVTPPELLIGALGACQLITAKLYAKKFGVDLQHLAIELEGTSEKPDGTVGLIPQIKVNTVVESNSPEEKVREFLEFVEKNCLIANTLLNQIQISREHVTVKKPVVK</sequence>
<accession>A0A540V512</accession>
<keyword evidence="2" id="KW-1185">Reference proteome</keyword>
<proteinExistence type="predicted"/>
<dbReference type="InterPro" id="IPR015946">
    <property type="entry name" value="KH_dom-like_a/b"/>
</dbReference>
<dbReference type="InterPro" id="IPR036102">
    <property type="entry name" value="OsmC/Ohrsf"/>
</dbReference>
<dbReference type="AlphaFoldDB" id="A0A540V512"/>
<dbReference type="Proteomes" id="UP000315753">
    <property type="component" value="Unassembled WGS sequence"/>
</dbReference>
<dbReference type="PANTHER" id="PTHR35368">
    <property type="entry name" value="HYDROPEROXIDE REDUCTASE"/>
    <property type="match status" value="1"/>
</dbReference>
<dbReference type="RefSeq" id="WP_141601391.1">
    <property type="nucleotide sequence ID" value="NZ_JARMSB010000014.1"/>
</dbReference>
<gene>
    <name evidence="1" type="ORF">FKZ59_03695</name>
</gene>
<dbReference type="Pfam" id="PF02566">
    <property type="entry name" value="OsmC"/>
    <property type="match status" value="1"/>
</dbReference>
<dbReference type="SUPFAM" id="SSF82784">
    <property type="entry name" value="OsmC-like"/>
    <property type="match status" value="1"/>
</dbReference>
<evidence type="ECO:0000313" key="1">
    <source>
        <dbReference type="EMBL" id="TQE91832.1"/>
    </source>
</evidence>
<dbReference type="EMBL" id="VIGD01000003">
    <property type="protein sequence ID" value="TQE91832.1"/>
    <property type="molecule type" value="Genomic_DNA"/>
</dbReference>
<dbReference type="OrthoDB" id="1433018at2"/>
<protein>
    <submittedName>
        <fullName evidence="1">OsmC family protein</fullName>
    </submittedName>
</protein>
<reference evidence="1 2" key="1">
    <citation type="submission" date="2019-06" db="EMBL/GenBank/DDBJ databases">
        <title>Genome sequence of Ureibacillus terrenus.</title>
        <authorList>
            <person name="Maclea K.S."/>
            <person name="Simoes M."/>
        </authorList>
    </citation>
    <scope>NUCLEOTIDE SEQUENCE [LARGE SCALE GENOMIC DNA]</scope>
    <source>
        <strain evidence="1 2">ATCC BAA-384</strain>
    </source>
</reference>